<gene>
    <name evidence="2" type="ORF">NLJ89_g5299</name>
</gene>
<feature type="compositionally biased region" description="Acidic residues" evidence="1">
    <location>
        <begin position="36"/>
        <end position="45"/>
    </location>
</feature>
<reference evidence="2" key="1">
    <citation type="submission" date="2022-07" db="EMBL/GenBank/DDBJ databases">
        <title>Genome Sequence of Agrocybe chaxingu.</title>
        <authorList>
            <person name="Buettner E."/>
        </authorList>
    </citation>
    <scope>NUCLEOTIDE SEQUENCE</scope>
    <source>
        <strain evidence="2">MP-N11</strain>
    </source>
</reference>
<sequence length="202" mass="22699">MGTTTMFGRVRSEFSESPTTEDNPSKRQKVGTSTDLEPDDQEDSDGVQGPETNVGILLDLGDSDTWSLSLKLVDGLQNFGKHNAARASYTLRLRSSSLKETTLYLFRDKRIKVRWATILDVRIGSNFLTIFEGEFGRCENYGQPRGCRDATVGGRYQPILMAVDEEDQPEHVTSVCALNMRPGYELATRCSPFCKKEMGQWR</sequence>
<proteinExistence type="predicted"/>
<comment type="caution">
    <text evidence="2">The sequence shown here is derived from an EMBL/GenBank/DDBJ whole genome shotgun (WGS) entry which is preliminary data.</text>
</comment>
<evidence type="ECO:0000313" key="3">
    <source>
        <dbReference type="Proteomes" id="UP001148786"/>
    </source>
</evidence>
<feature type="region of interest" description="Disordered" evidence="1">
    <location>
        <begin position="1"/>
        <end position="53"/>
    </location>
</feature>
<organism evidence="2 3">
    <name type="scientific">Agrocybe chaxingu</name>
    <dbReference type="NCBI Taxonomy" id="84603"/>
    <lineage>
        <taxon>Eukaryota</taxon>
        <taxon>Fungi</taxon>
        <taxon>Dikarya</taxon>
        <taxon>Basidiomycota</taxon>
        <taxon>Agaricomycotina</taxon>
        <taxon>Agaricomycetes</taxon>
        <taxon>Agaricomycetidae</taxon>
        <taxon>Agaricales</taxon>
        <taxon>Agaricineae</taxon>
        <taxon>Strophariaceae</taxon>
        <taxon>Agrocybe</taxon>
    </lineage>
</organism>
<accession>A0A9W8K0G5</accession>
<evidence type="ECO:0000256" key="1">
    <source>
        <dbReference type="SAM" id="MobiDB-lite"/>
    </source>
</evidence>
<dbReference type="Proteomes" id="UP001148786">
    <property type="component" value="Unassembled WGS sequence"/>
</dbReference>
<protein>
    <submittedName>
        <fullName evidence="2">Uncharacterized protein</fullName>
    </submittedName>
</protein>
<name>A0A9W8K0G5_9AGAR</name>
<evidence type="ECO:0000313" key="2">
    <source>
        <dbReference type="EMBL" id="KAJ3509289.1"/>
    </source>
</evidence>
<dbReference type="EMBL" id="JANKHO010000489">
    <property type="protein sequence ID" value="KAJ3509289.1"/>
    <property type="molecule type" value="Genomic_DNA"/>
</dbReference>
<dbReference type="AlphaFoldDB" id="A0A9W8K0G5"/>
<keyword evidence="3" id="KW-1185">Reference proteome</keyword>